<evidence type="ECO:0000313" key="1">
    <source>
        <dbReference type="EMBL" id="KAE9392978.1"/>
    </source>
</evidence>
<evidence type="ECO:0000313" key="2">
    <source>
        <dbReference type="Proteomes" id="UP000799118"/>
    </source>
</evidence>
<name>A0A6A4H5I8_9AGAR</name>
<dbReference type="AlphaFoldDB" id="A0A6A4H5I8"/>
<organism evidence="1 2">
    <name type="scientific">Gymnopus androsaceus JB14</name>
    <dbReference type="NCBI Taxonomy" id="1447944"/>
    <lineage>
        <taxon>Eukaryota</taxon>
        <taxon>Fungi</taxon>
        <taxon>Dikarya</taxon>
        <taxon>Basidiomycota</taxon>
        <taxon>Agaricomycotina</taxon>
        <taxon>Agaricomycetes</taxon>
        <taxon>Agaricomycetidae</taxon>
        <taxon>Agaricales</taxon>
        <taxon>Marasmiineae</taxon>
        <taxon>Omphalotaceae</taxon>
        <taxon>Gymnopus</taxon>
    </lineage>
</organism>
<gene>
    <name evidence="1" type="ORF">BT96DRAFT_999870</name>
</gene>
<accession>A0A6A4H5I8</accession>
<reference evidence="1" key="1">
    <citation type="journal article" date="2019" name="Environ. Microbiol.">
        <title>Fungal ecological strategies reflected in gene transcription - a case study of two litter decomposers.</title>
        <authorList>
            <person name="Barbi F."/>
            <person name="Kohler A."/>
            <person name="Barry K."/>
            <person name="Baskaran P."/>
            <person name="Daum C."/>
            <person name="Fauchery L."/>
            <person name="Ihrmark K."/>
            <person name="Kuo A."/>
            <person name="LaButti K."/>
            <person name="Lipzen A."/>
            <person name="Morin E."/>
            <person name="Grigoriev I.V."/>
            <person name="Henrissat B."/>
            <person name="Lindahl B."/>
            <person name="Martin F."/>
        </authorList>
    </citation>
    <scope>NUCLEOTIDE SEQUENCE</scope>
    <source>
        <strain evidence="1">JB14</strain>
    </source>
</reference>
<keyword evidence="2" id="KW-1185">Reference proteome</keyword>
<protein>
    <submittedName>
        <fullName evidence="1">Uncharacterized protein</fullName>
    </submittedName>
</protein>
<dbReference type="Proteomes" id="UP000799118">
    <property type="component" value="Unassembled WGS sequence"/>
</dbReference>
<dbReference type="EMBL" id="ML769583">
    <property type="protein sequence ID" value="KAE9392978.1"/>
    <property type="molecule type" value="Genomic_DNA"/>
</dbReference>
<sequence>MPERLPEIIPGGRFTMPTFIPRPQLPCTDIPENSGPAFVVYFGQDSRSGFFRHYSNSDHKLGTESIAPVSFRVHLIKSFPTVQVAQSTYQECLHTGVLALLRVQESQNMVYVVTKGFQPGVYTSRNNALAHGLNWRGGEDTCTNGTVAKAKAIFNYWNSLGQVTRLHWD</sequence>
<proteinExistence type="predicted"/>